<dbReference type="PANTHER" id="PTHR19879:SF9">
    <property type="entry name" value="TRANSCRIPTION INITIATION FACTOR TFIID SUBUNIT 5"/>
    <property type="match status" value="1"/>
</dbReference>
<proteinExistence type="predicted"/>
<dbReference type="CDD" id="cd00200">
    <property type="entry name" value="WD40"/>
    <property type="match status" value="1"/>
</dbReference>
<accession>A0A517ZSN5</accession>
<feature type="region of interest" description="Disordered" evidence="4">
    <location>
        <begin position="232"/>
        <end position="277"/>
    </location>
</feature>
<feature type="region of interest" description="Disordered" evidence="4">
    <location>
        <begin position="77"/>
        <end position="111"/>
    </location>
</feature>
<dbReference type="AlphaFoldDB" id="A0A517ZSN5"/>
<dbReference type="InterPro" id="IPR036322">
    <property type="entry name" value="WD40_repeat_dom_sf"/>
</dbReference>
<evidence type="ECO:0000256" key="1">
    <source>
        <dbReference type="ARBA" id="ARBA00022574"/>
    </source>
</evidence>
<feature type="repeat" description="WD" evidence="3">
    <location>
        <begin position="463"/>
        <end position="504"/>
    </location>
</feature>
<keyword evidence="2" id="KW-0677">Repeat</keyword>
<evidence type="ECO:0000313" key="6">
    <source>
        <dbReference type="Proteomes" id="UP000319383"/>
    </source>
</evidence>
<feature type="repeat" description="WD" evidence="3">
    <location>
        <begin position="282"/>
        <end position="323"/>
    </location>
</feature>
<evidence type="ECO:0000256" key="3">
    <source>
        <dbReference type="PROSITE-ProRule" id="PRU00221"/>
    </source>
</evidence>
<dbReference type="InterPro" id="IPR015943">
    <property type="entry name" value="WD40/YVTN_repeat-like_dom_sf"/>
</dbReference>
<dbReference type="EMBL" id="CP036276">
    <property type="protein sequence ID" value="QDU45450.1"/>
    <property type="molecule type" value="Genomic_DNA"/>
</dbReference>
<protein>
    <submittedName>
        <fullName evidence="5">WD domain, G-beta repeat</fullName>
    </submittedName>
</protein>
<dbReference type="SMART" id="SM00320">
    <property type="entry name" value="WD40"/>
    <property type="match status" value="6"/>
</dbReference>
<dbReference type="Pfam" id="PF00400">
    <property type="entry name" value="WD40"/>
    <property type="match status" value="6"/>
</dbReference>
<dbReference type="SUPFAM" id="SSF50978">
    <property type="entry name" value="WD40 repeat-like"/>
    <property type="match status" value="1"/>
</dbReference>
<dbReference type="PROSITE" id="PS50082">
    <property type="entry name" value="WD_REPEATS_2"/>
    <property type="match status" value="3"/>
</dbReference>
<feature type="compositionally biased region" description="Polar residues" evidence="4">
    <location>
        <begin position="97"/>
        <end position="111"/>
    </location>
</feature>
<dbReference type="PROSITE" id="PS00678">
    <property type="entry name" value="WD_REPEATS_1"/>
    <property type="match status" value="1"/>
</dbReference>
<dbReference type="PROSITE" id="PS50294">
    <property type="entry name" value="WD_REPEATS_REGION"/>
    <property type="match status" value="3"/>
</dbReference>
<evidence type="ECO:0000256" key="4">
    <source>
        <dbReference type="SAM" id="MobiDB-lite"/>
    </source>
</evidence>
<dbReference type="PANTHER" id="PTHR19879">
    <property type="entry name" value="TRANSCRIPTION INITIATION FACTOR TFIID"/>
    <property type="match status" value="1"/>
</dbReference>
<organism evidence="5 6">
    <name type="scientific">Symmachiella dynata</name>
    <dbReference type="NCBI Taxonomy" id="2527995"/>
    <lineage>
        <taxon>Bacteria</taxon>
        <taxon>Pseudomonadati</taxon>
        <taxon>Planctomycetota</taxon>
        <taxon>Planctomycetia</taxon>
        <taxon>Planctomycetales</taxon>
        <taxon>Planctomycetaceae</taxon>
        <taxon>Symmachiella</taxon>
    </lineage>
</organism>
<evidence type="ECO:0000256" key="2">
    <source>
        <dbReference type="ARBA" id="ARBA00022737"/>
    </source>
</evidence>
<name>A0A517ZSN5_9PLAN</name>
<dbReference type="InterPro" id="IPR019775">
    <property type="entry name" value="WD40_repeat_CS"/>
</dbReference>
<feature type="compositionally biased region" description="Polar residues" evidence="4">
    <location>
        <begin position="268"/>
        <end position="277"/>
    </location>
</feature>
<feature type="repeat" description="WD" evidence="3">
    <location>
        <begin position="370"/>
        <end position="403"/>
    </location>
</feature>
<gene>
    <name evidence="5" type="ORF">Mal52_39440</name>
</gene>
<dbReference type="Gene3D" id="2.130.10.10">
    <property type="entry name" value="YVTN repeat-like/Quinoprotein amine dehydrogenase"/>
    <property type="match status" value="2"/>
</dbReference>
<keyword evidence="1 3" id="KW-0853">WD repeat</keyword>
<dbReference type="Proteomes" id="UP000319383">
    <property type="component" value="Chromosome"/>
</dbReference>
<keyword evidence="6" id="KW-1185">Reference proteome</keyword>
<sequence>MRTTIRKGETSSHDAIKSFGRDRAKAVRLMTWWRGHWKIENRVHWICDETFGEDRCRADFGGGEKFCNELVAKPKNRKSRRSFTPKRMESRAPLHPTRQTKQLSRPAQQPNQRCNSLSRQLQYRDVPFCFLPCSCCYSVMLKLTPIRILPWVICCVLWAGPGSSILVAQEFQKGDPVTVTAESAELKAGKTVVAVIRRGEKQTVEQVNGKWLLITVTIDGKAQQGWINAKDVAPFKPTPTQPTTTKPPAKQPSTMRARTPQPKKNVRPRSSTTPLFNQVGTLRGHTEDVNCLTFSADGQTIVTGGRDRNIIVWDVGDHKPLSILTGHKRRIRCLQFSPVMDVILASGGGEISHGELKLWNLKEQKLVADLPVGDTEVTSLGFSPDGTRLFTAGWSQSVSVWDVITTRRRGAARTSFGEIVTYLAVSPLEEMIAVDGKQGLVYLQNSENLLETEGPSTATQHILSDHKKDITALCFSGDGRLLATGSEGPFAIVWDPKTGEPVRNFDTQNGPITAVGLSYDGKWLATANRPTDAPLKIWDVATGRLVGELDAGSVRAVAFSPTDPLLATSDGAEVRLWSLRPPRVLKSR</sequence>
<dbReference type="InterPro" id="IPR001680">
    <property type="entry name" value="WD40_rpt"/>
</dbReference>
<evidence type="ECO:0000313" key="5">
    <source>
        <dbReference type="EMBL" id="QDU45450.1"/>
    </source>
</evidence>
<reference evidence="5 6" key="1">
    <citation type="submission" date="2019-02" db="EMBL/GenBank/DDBJ databases">
        <title>Deep-cultivation of Planctomycetes and their phenomic and genomic characterization uncovers novel biology.</title>
        <authorList>
            <person name="Wiegand S."/>
            <person name="Jogler M."/>
            <person name="Boedeker C."/>
            <person name="Pinto D."/>
            <person name="Vollmers J."/>
            <person name="Rivas-Marin E."/>
            <person name="Kohn T."/>
            <person name="Peeters S.H."/>
            <person name="Heuer A."/>
            <person name="Rast P."/>
            <person name="Oberbeckmann S."/>
            <person name="Bunk B."/>
            <person name="Jeske O."/>
            <person name="Meyerdierks A."/>
            <person name="Storesund J.E."/>
            <person name="Kallscheuer N."/>
            <person name="Luecker S."/>
            <person name="Lage O.M."/>
            <person name="Pohl T."/>
            <person name="Merkel B.J."/>
            <person name="Hornburger P."/>
            <person name="Mueller R.-W."/>
            <person name="Bruemmer F."/>
            <person name="Labrenz M."/>
            <person name="Spormann A.M."/>
            <person name="Op den Camp H."/>
            <person name="Overmann J."/>
            <person name="Amann R."/>
            <person name="Jetten M.S.M."/>
            <person name="Mascher T."/>
            <person name="Medema M.H."/>
            <person name="Devos D.P."/>
            <person name="Kaster A.-K."/>
            <person name="Ovreas L."/>
            <person name="Rohde M."/>
            <person name="Galperin M.Y."/>
            <person name="Jogler C."/>
        </authorList>
    </citation>
    <scope>NUCLEOTIDE SEQUENCE [LARGE SCALE GENOMIC DNA]</scope>
    <source>
        <strain evidence="5 6">Mal52</strain>
    </source>
</reference>
<dbReference type="KEGG" id="sdyn:Mal52_39440"/>
<feature type="compositionally biased region" description="Low complexity" evidence="4">
    <location>
        <begin position="241"/>
        <end position="252"/>
    </location>
</feature>